<dbReference type="AlphaFoldDB" id="A0A432V2W1"/>
<dbReference type="InterPro" id="IPR050228">
    <property type="entry name" value="Carboxylesterase_BioH"/>
</dbReference>
<dbReference type="InterPro" id="IPR000073">
    <property type="entry name" value="AB_hydrolase_1"/>
</dbReference>
<evidence type="ECO:0000313" key="4">
    <source>
        <dbReference type="Proteomes" id="UP000281647"/>
    </source>
</evidence>
<dbReference type="PANTHER" id="PTHR43194:SF2">
    <property type="entry name" value="PEROXISOMAL MEMBRANE PROTEIN LPX1"/>
    <property type="match status" value="1"/>
</dbReference>
<dbReference type="Gene3D" id="3.40.50.1820">
    <property type="entry name" value="alpha/beta hydrolase"/>
    <property type="match status" value="1"/>
</dbReference>
<keyword evidence="3" id="KW-0378">Hydrolase</keyword>
<dbReference type="PANTHER" id="PTHR43194">
    <property type="entry name" value="HYDROLASE ALPHA/BETA FOLD FAMILY"/>
    <property type="match status" value="1"/>
</dbReference>
<organism evidence="3 4">
    <name type="scientific">Borborobacter arsenicus</name>
    <dbReference type="NCBI Taxonomy" id="1851146"/>
    <lineage>
        <taxon>Bacteria</taxon>
        <taxon>Pseudomonadati</taxon>
        <taxon>Pseudomonadota</taxon>
        <taxon>Alphaproteobacteria</taxon>
        <taxon>Hyphomicrobiales</taxon>
        <taxon>Phyllobacteriaceae</taxon>
        <taxon>Borborobacter</taxon>
    </lineage>
</organism>
<dbReference type="RefSeq" id="WP_128627875.1">
    <property type="nucleotide sequence ID" value="NZ_RKST01000019.1"/>
</dbReference>
<evidence type="ECO:0000313" key="3">
    <source>
        <dbReference type="EMBL" id="RUM96382.1"/>
    </source>
</evidence>
<reference evidence="3 4" key="1">
    <citation type="submission" date="2018-11" db="EMBL/GenBank/DDBJ databases">
        <title>Pseudaminobacter arsenicus sp. nov., an arsenic-resistant bacterium isolated from arsenic-rich aquifers.</title>
        <authorList>
            <person name="Mu Y."/>
        </authorList>
    </citation>
    <scope>NUCLEOTIDE SEQUENCE [LARGE SCALE GENOMIC DNA]</scope>
    <source>
        <strain evidence="3 4">CB3</strain>
    </source>
</reference>
<accession>A0A432V2W1</accession>
<dbReference type="GO" id="GO:0016787">
    <property type="term" value="F:hydrolase activity"/>
    <property type="evidence" value="ECO:0007669"/>
    <property type="project" value="UniProtKB-KW"/>
</dbReference>
<dbReference type="Proteomes" id="UP000281647">
    <property type="component" value="Unassembled WGS sequence"/>
</dbReference>
<name>A0A432V2W1_9HYPH</name>
<sequence length="316" mass="33971">MTSTPDYSDFYYSAPDGLRLHARIYGKEISTAQPAICLPGLTRNARDFHELALYLSRDAATPRMVVAFDYRGRGQSAYDRNWQNYNVVVEAEDILAGLTAMGIAHGAFIGTSRGGLIIHVLAAMRPTTLKAVILNDIGPVVEGAGLAHIRAYLERAPKPKSLADAVTIQRATHGQAFSALTDADWERFVRAIYRDADGNPVADYDPALVKTVTGLDLNAPLPVLWPQFQGLCNIPLLAIRGENSRLLSAETLDEMARRHPMIDTVTVTGQGHAPLLETGSLPQKIATFLAKADRKTRHGGSGAGSIAPSSIAGTSA</sequence>
<evidence type="ECO:0000259" key="2">
    <source>
        <dbReference type="Pfam" id="PF00561"/>
    </source>
</evidence>
<feature type="compositionally biased region" description="Low complexity" evidence="1">
    <location>
        <begin position="304"/>
        <end position="316"/>
    </location>
</feature>
<dbReference type="InterPro" id="IPR029058">
    <property type="entry name" value="AB_hydrolase_fold"/>
</dbReference>
<keyword evidence="4" id="KW-1185">Reference proteome</keyword>
<comment type="caution">
    <text evidence="3">The sequence shown here is derived from an EMBL/GenBank/DDBJ whole genome shotgun (WGS) entry which is preliminary data.</text>
</comment>
<gene>
    <name evidence="3" type="ORF">EET67_17685</name>
</gene>
<dbReference type="EMBL" id="RKST01000019">
    <property type="protein sequence ID" value="RUM96382.1"/>
    <property type="molecule type" value="Genomic_DNA"/>
</dbReference>
<dbReference type="Pfam" id="PF00561">
    <property type="entry name" value="Abhydrolase_1"/>
    <property type="match status" value="1"/>
</dbReference>
<evidence type="ECO:0000256" key="1">
    <source>
        <dbReference type="SAM" id="MobiDB-lite"/>
    </source>
</evidence>
<dbReference type="SUPFAM" id="SSF53474">
    <property type="entry name" value="alpha/beta-Hydrolases"/>
    <property type="match status" value="1"/>
</dbReference>
<feature type="region of interest" description="Disordered" evidence="1">
    <location>
        <begin position="293"/>
        <end position="316"/>
    </location>
</feature>
<proteinExistence type="predicted"/>
<protein>
    <submittedName>
        <fullName evidence="3">Alpha/beta hydrolase</fullName>
    </submittedName>
</protein>
<feature type="domain" description="AB hydrolase-1" evidence="2">
    <location>
        <begin position="36"/>
        <end position="277"/>
    </location>
</feature>
<dbReference type="OrthoDB" id="9791366at2"/>